<dbReference type="EC" id="2.4.99.12" evidence="3"/>
<keyword evidence="5" id="KW-0808">Transferase</keyword>
<dbReference type="Pfam" id="PF04413">
    <property type="entry name" value="Glycos_transf_N"/>
    <property type="match status" value="1"/>
</dbReference>
<evidence type="ECO:0000256" key="3">
    <source>
        <dbReference type="ARBA" id="ARBA00012621"/>
    </source>
</evidence>
<dbReference type="InterPro" id="IPR007507">
    <property type="entry name" value="Glycos_transf_N"/>
</dbReference>
<evidence type="ECO:0000256" key="9">
    <source>
        <dbReference type="PIRSR" id="PIRSR639901-2"/>
    </source>
</evidence>
<protein>
    <recommendedName>
        <fullName evidence="4">3-deoxy-D-manno-octulosonic acid transferase</fullName>
        <ecNumber evidence="3">2.4.99.12</ecNumber>
    </recommendedName>
    <alternativeName>
        <fullName evidence="6">Lipid IV(A) 3-deoxy-D-manno-octulosonic acid transferase</fullName>
    </alternativeName>
</protein>
<sequence length="681" mass="74338">MTPRDVTKTWSSRLICHAIRGWLGFALRTTNWQIELHPEARALLLADRHKGTSHTGLLVAFWHEALALSPALWWWAEPRNPSLRLHVLISHNRDGRLIAEIVAPWRIPALHGSSNKKGKDKGGLLALRQMRAALLAGDVVTIMPDGPKGPLHTVQLGVLALAEMTGAPILPMGAMCRHWRAPSWDRMLVPLPFGRGRLVCGAPVHVTSETREAAQKLLTERLNAASAEAQRKTDASPEPLAPLSTHSPSNALGAKIWSAFATLLAPALLAMLRVRVRRGREVRERLRERMGFSTGQRPNGPLVWFHAASVGETLSILPVMRALSADMTLLVTTGTVTAARLLEREASDLLTQKRMQHRFVPLDVPRWVRRFLRHWKPDALVLTESELWPNLIAACATQRVPVSVLNGRLSPRALCGWLRAPAFAAHVMAGLTWVAARSPDDAARFRMLGAQHVSCDGDLKTAAPPLPADPDMLTRARSALGNRPVWIAASTHEGEEDLILEAAHRLRQTWPNLLTIIAPRHPERGADVAALSARAFPGCELPPRRSQDQWPRPQDAIWIVDTLGELGTVFRLSPIVFMGNSLFPTDTSAKGGGHNPFEPARLGCVLASGPQIGNFEEAFTALSEAVTIVPDASALADWVAAQLSDPAHVKACGVLAQNAAAHNAALPQQLADRIRALVRHG</sequence>
<feature type="domain" description="3-deoxy-D-manno-octulosonic-acid transferase N-terminal" evidence="12">
    <location>
        <begin position="284"/>
        <end position="462"/>
    </location>
</feature>
<dbReference type="InterPro" id="IPR007172">
    <property type="entry name" value="DUF374"/>
</dbReference>
<evidence type="ECO:0000256" key="1">
    <source>
        <dbReference type="ARBA" id="ARBA00003394"/>
    </source>
</evidence>
<reference evidence="13" key="1">
    <citation type="submission" date="2019-11" db="EMBL/GenBank/DDBJ databases">
        <title>Description of new Acetobacter species.</title>
        <authorList>
            <person name="Cleenwerck I."/>
            <person name="Sombolestani A.S."/>
        </authorList>
    </citation>
    <scope>NUCLEOTIDE SEQUENCE</scope>
    <source>
        <strain evidence="13">LMG 1626</strain>
    </source>
</reference>
<gene>
    <name evidence="13" type="ORF">GOB87_14130</name>
</gene>
<dbReference type="GO" id="GO:0005886">
    <property type="term" value="C:plasma membrane"/>
    <property type="evidence" value="ECO:0007669"/>
    <property type="project" value="TreeGrafter"/>
</dbReference>
<dbReference type="SUPFAM" id="SSF53756">
    <property type="entry name" value="UDP-Glycosyltransferase/glycogen phosphorylase"/>
    <property type="match status" value="1"/>
</dbReference>
<dbReference type="GO" id="GO:0043842">
    <property type="term" value="F:Kdo transferase activity"/>
    <property type="evidence" value="ECO:0007669"/>
    <property type="project" value="UniProtKB-EC"/>
</dbReference>
<name>A0A967BEL7_9PROT</name>
<feature type="region of interest" description="Disordered" evidence="10">
    <location>
        <begin position="224"/>
        <end position="245"/>
    </location>
</feature>
<feature type="site" description="Transition state stabilizer" evidence="9">
    <location>
        <position position="384"/>
    </location>
</feature>
<comment type="function">
    <text evidence="1">Involved in lipopolysaccharide (LPS) biosynthesis. Catalyzes the transfer of 3-deoxy-D-manno-octulosonate (Kdo) residue(s) from CMP-Kdo to lipid IV(A), the tetraacyldisaccharide-1,4'-bisphosphate precursor of lipid A.</text>
</comment>
<dbReference type="Gene3D" id="3.40.50.11720">
    <property type="entry name" value="3-Deoxy-D-manno-octulosonic-acid transferase, N-terminal domain"/>
    <property type="match status" value="1"/>
</dbReference>
<dbReference type="EMBL" id="WOTH01000045">
    <property type="protein sequence ID" value="NHO55067.1"/>
    <property type="molecule type" value="Genomic_DNA"/>
</dbReference>
<dbReference type="InterPro" id="IPR039901">
    <property type="entry name" value="Kdotransferase"/>
</dbReference>
<proteinExistence type="predicted"/>
<organism evidence="13 14">
    <name type="scientific">Acetobacter estunensis</name>
    <dbReference type="NCBI Taxonomy" id="104097"/>
    <lineage>
        <taxon>Bacteria</taxon>
        <taxon>Pseudomonadati</taxon>
        <taxon>Pseudomonadota</taxon>
        <taxon>Alphaproteobacteria</taxon>
        <taxon>Acetobacterales</taxon>
        <taxon>Acetobacteraceae</taxon>
        <taxon>Acetobacter</taxon>
    </lineage>
</organism>
<evidence type="ECO:0000256" key="4">
    <source>
        <dbReference type="ARBA" id="ARBA00019077"/>
    </source>
</evidence>
<comment type="catalytic activity">
    <reaction evidence="7">
        <text>lipid IVA (E. coli) + CMP-3-deoxy-beta-D-manno-octulosonate = alpha-Kdo-(2-&gt;6)-lipid IVA (E. coli) + CMP + H(+)</text>
        <dbReference type="Rhea" id="RHEA:28066"/>
        <dbReference type="ChEBI" id="CHEBI:15378"/>
        <dbReference type="ChEBI" id="CHEBI:58603"/>
        <dbReference type="ChEBI" id="CHEBI:60364"/>
        <dbReference type="ChEBI" id="CHEBI:60377"/>
        <dbReference type="ChEBI" id="CHEBI:85987"/>
        <dbReference type="EC" id="2.4.99.12"/>
    </reaction>
</comment>
<dbReference type="GO" id="GO:0009245">
    <property type="term" value="P:lipid A biosynthetic process"/>
    <property type="evidence" value="ECO:0007669"/>
    <property type="project" value="TreeGrafter"/>
</dbReference>
<evidence type="ECO:0000313" key="14">
    <source>
        <dbReference type="Proteomes" id="UP000597459"/>
    </source>
</evidence>
<evidence type="ECO:0000256" key="2">
    <source>
        <dbReference type="ARBA" id="ARBA00004713"/>
    </source>
</evidence>
<accession>A0A967BEL7</accession>
<evidence type="ECO:0000256" key="10">
    <source>
        <dbReference type="SAM" id="MobiDB-lite"/>
    </source>
</evidence>
<evidence type="ECO:0000256" key="7">
    <source>
        <dbReference type="ARBA" id="ARBA00049183"/>
    </source>
</evidence>
<dbReference type="Pfam" id="PF04028">
    <property type="entry name" value="DUF374"/>
    <property type="match status" value="1"/>
</dbReference>
<feature type="active site" description="Proton acceptor" evidence="8">
    <location>
        <position position="312"/>
    </location>
</feature>
<dbReference type="AlphaFoldDB" id="A0A967BEL7"/>
<evidence type="ECO:0000313" key="13">
    <source>
        <dbReference type="EMBL" id="NHO55067.1"/>
    </source>
</evidence>
<dbReference type="PANTHER" id="PTHR42755:SF1">
    <property type="entry name" value="3-DEOXY-D-MANNO-OCTULOSONIC ACID TRANSFERASE, MITOCHONDRIAL-RELATED"/>
    <property type="match status" value="1"/>
</dbReference>
<dbReference type="Gene3D" id="3.40.50.2000">
    <property type="entry name" value="Glycogen Phosphorylase B"/>
    <property type="match status" value="1"/>
</dbReference>
<comment type="pathway">
    <text evidence="2">Bacterial outer membrane biogenesis; LPS core biosynthesis.</text>
</comment>
<evidence type="ECO:0000259" key="12">
    <source>
        <dbReference type="Pfam" id="PF04413"/>
    </source>
</evidence>
<evidence type="ECO:0000256" key="8">
    <source>
        <dbReference type="PIRSR" id="PIRSR639901-1"/>
    </source>
</evidence>
<dbReference type="RefSeq" id="WP_166318214.1">
    <property type="nucleotide sequence ID" value="NZ_WOTH01000045.1"/>
</dbReference>
<evidence type="ECO:0000256" key="6">
    <source>
        <dbReference type="ARBA" id="ARBA00031445"/>
    </source>
</evidence>
<dbReference type="PANTHER" id="PTHR42755">
    <property type="entry name" value="3-DEOXY-MANNO-OCTULOSONATE CYTIDYLYLTRANSFERASE"/>
    <property type="match status" value="1"/>
</dbReference>
<evidence type="ECO:0000259" key="11">
    <source>
        <dbReference type="Pfam" id="PF04028"/>
    </source>
</evidence>
<dbReference type="Proteomes" id="UP000597459">
    <property type="component" value="Unassembled WGS sequence"/>
</dbReference>
<comment type="caution">
    <text evidence="13">The sequence shown here is derived from an EMBL/GenBank/DDBJ whole genome shotgun (WGS) entry which is preliminary data.</text>
</comment>
<keyword evidence="14" id="KW-1185">Reference proteome</keyword>
<feature type="site" description="Transition state stabilizer" evidence="9">
    <location>
        <position position="460"/>
    </location>
</feature>
<dbReference type="InterPro" id="IPR038107">
    <property type="entry name" value="Glycos_transf_N_sf"/>
</dbReference>
<evidence type="ECO:0000256" key="5">
    <source>
        <dbReference type="ARBA" id="ARBA00022679"/>
    </source>
</evidence>
<feature type="domain" description="DUF374" evidence="11">
    <location>
        <begin position="81"/>
        <end position="150"/>
    </location>
</feature>